<feature type="domain" description="C2H2-type" evidence="7">
    <location>
        <begin position="270"/>
        <end position="301"/>
    </location>
</feature>
<sequence>MPSGTQSDGTFLCEPCKKAFTTWEALVKHKGEMRAAGKKNHIHCTFCGKDFHTEAAEERHIHEHHAQSQNLFCSGCGKGPFDRVGGLMYHVQKDCTSLSSSVIETKREEKMEFSQSLQTITNKPVKADYGKYMPGVGSAAPSSNWDADSKSNWDGESEASSFVLQKDQFPGLGTSNSVEQKSNNKESHGWNKGKDTSSPSGQTINQENNQWNKGKNLFPNAPAAQRPTKEQLKQATAPSERTLYDLMSIDNPNHPQFNLGKYYSGYTDKYECPIRSCTKTFKSGTGMLSHLKSEAHSETKYRCPYCLNTFGSLASITQHAESNGVKCRIRDTDNFKAYMDQLTGGMVDVAIDRHDDGTIKYEMAKNFNPKQGQDVPKVNPKASGGNPFKDVDIQW</sequence>
<evidence type="ECO:0000256" key="4">
    <source>
        <dbReference type="ARBA" id="ARBA00022833"/>
    </source>
</evidence>
<feature type="domain" description="C2H2-type" evidence="7">
    <location>
        <begin position="42"/>
        <end position="69"/>
    </location>
</feature>
<organism evidence="8 9">
    <name type="scientific">Fusarium torreyae</name>
    <dbReference type="NCBI Taxonomy" id="1237075"/>
    <lineage>
        <taxon>Eukaryota</taxon>
        <taxon>Fungi</taxon>
        <taxon>Dikarya</taxon>
        <taxon>Ascomycota</taxon>
        <taxon>Pezizomycotina</taxon>
        <taxon>Sordariomycetes</taxon>
        <taxon>Hypocreomycetidae</taxon>
        <taxon>Hypocreales</taxon>
        <taxon>Nectriaceae</taxon>
        <taxon>Fusarium</taxon>
    </lineage>
</organism>
<reference evidence="8" key="1">
    <citation type="submission" date="2022-09" db="EMBL/GenBank/DDBJ databases">
        <title>Fusarium specimens isolated from Avocado Roots.</title>
        <authorList>
            <person name="Stajich J."/>
            <person name="Roper C."/>
            <person name="Heimlech-Rivalta G."/>
        </authorList>
    </citation>
    <scope>NUCLEOTIDE SEQUENCE</scope>
    <source>
        <strain evidence="8">CF00136</strain>
    </source>
</reference>
<evidence type="ECO:0000259" key="7">
    <source>
        <dbReference type="PROSITE" id="PS50157"/>
    </source>
</evidence>
<evidence type="ECO:0000256" key="3">
    <source>
        <dbReference type="ARBA" id="ARBA00022771"/>
    </source>
</evidence>
<dbReference type="SMART" id="SM00355">
    <property type="entry name" value="ZnF_C2H2"/>
    <property type="match status" value="4"/>
</dbReference>
<dbReference type="GO" id="GO:0008270">
    <property type="term" value="F:zinc ion binding"/>
    <property type="evidence" value="ECO:0007669"/>
    <property type="project" value="UniProtKB-KW"/>
</dbReference>
<accession>A0A9W8RUJ3</accession>
<keyword evidence="4" id="KW-0862">Zinc</keyword>
<dbReference type="PROSITE" id="PS00028">
    <property type="entry name" value="ZINC_FINGER_C2H2_1"/>
    <property type="match status" value="2"/>
</dbReference>
<dbReference type="PANTHER" id="PTHR24409">
    <property type="entry name" value="ZINC FINGER PROTEIN 142"/>
    <property type="match status" value="1"/>
</dbReference>
<name>A0A9W8RUJ3_9HYPO</name>
<protein>
    <recommendedName>
        <fullName evidence="7">C2H2-type domain-containing protein</fullName>
    </recommendedName>
</protein>
<proteinExistence type="predicted"/>
<dbReference type="PROSITE" id="PS50157">
    <property type="entry name" value="ZINC_FINGER_C2H2_2"/>
    <property type="match status" value="3"/>
</dbReference>
<dbReference type="GO" id="GO:0000977">
    <property type="term" value="F:RNA polymerase II transcription regulatory region sequence-specific DNA binding"/>
    <property type="evidence" value="ECO:0007669"/>
    <property type="project" value="TreeGrafter"/>
</dbReference>
<evidence type="ECO:0000256" key="6">
    <source>
        <dbReference type="SAM" id="MobiDB-lite"/>
    </source>
</evidence>
<evidence type="ECO:0000313" key="9">
    <source>
        <dbReference type="Proteomes" id="UP001152049"/>
    </source>
</evidence>
<evidence type="ECO:0000256" key="1">
    <source>
        <dbReference type="ARBA" id="ARBA00022723"/>
    </source>
</evidence>
<dbReference type="OrthoDB" id="8117402at2759"/>
<dbReference type="Proteomes" id="UP001152049">
    <property type="component" value="Unassembled WGS sequence"/>
</dbReference>
<gene>
    <name evidence="8" type="ORF">NW762_008784</name>
</gene>
<comment type="caution">
    <text evidence="8">The sequence shown here is derived from an EMBL/GenBank/DDBJ whole genome shotgun (WGS) entry which is preliminary data.</text>
</comment>
<dbReference type="Gene3D" id="3.30.160.60">
    <property type="entry name" value="Classic Zinc Finger"/>
    <property type="match status" value="2"/>
</dbReference>
<dbReference type="GO" id="GO:0000981">
    <property type="term" value="F:DNA-binding transcription factor activity, RNA polymerase II-specific"/>
    <property type="evidence" value="ECO:0007669"/>
    <property type="project" value="TreeGrafter"/>
</dbReference>
<feature type="domain" description="C2H2-type" evidence="7">
    <location>
        <begin position="11"/>
        <end position="40"/>
    </location>
</feature>
<dbReference type="GO" id="GO:0005634">
    <property type="term" value="C:nucleus"/>
    <property type="evidence" value="ECO:0007669"/>
    <property type="project" value="TreeGrafter"/>
</dbReference>
<evidence type="ECO:0000256" key="2">
    <source>
        <dbReference type="ARBA" id="ARBA00022737"/>
    </source>
</evidence>
<dbReference type="PANTHER" id="PTHR24409:SF356">
    <property type="entry name" value="C2H2 FINGER DOMAIN TRANSCRIPTION FACTOR (EUROFUNG)"/>
    <property type="match status" value="1"/>
</dbReference>
<keyword evidence="9" id="KW-1185">Reference proteome</keyword>
<evidence type="ECO:0000313" key="8">
    <source>
        <dbReference type="EMBL" id="KAJ4256688.1"/>
    </source>
</evidence>
<dbReference type="Pfam" id="PF13912">
    <property type="entry name" value="zf-C2H2_6"/>
    <property type="match status" value="1"/>
</dbReference>
<keyword evidence="2" id="KW-0677">Repeat</keyword>
<feature type="region of interest" description="Disordered" evidence="6">
    <location>
        <begin position="136"/>
        <end position="237"/>
    </location>
</feature>
<dbReference type="InterPro" id="IPR013087">
    <property type="entry name" value="Znf_C2H2_type"/>
</dbReference>
<feature type="compositionally biased region" description="Polar residues" evidence="6">
    <location>
        <begin position="196"/>
        <end position="213"/>
    </location>
</feature>
<dbReference type="AlphaFoldDB" id="A0A9W8RUJ3"/>
<keyword evidence="3 5" id="KW-0863">Zinc-finger</keyword>
<feature type="compositionally biased region" description="Polar residues" evidence="6">
    <location>
        <begin position="154"/>
        <end position="163"/>
    </location>
</feature>
<evidence type="ECO:0000256" key="5">
    <source>
        <dbReference type="PROSITE-ProRule" id="PRU00042"/>
    </source>
</evidence>
<feature type="region of interest" description="Disordered" evidence="6">
    <location>
        <begin position="368"/>
        <end position="395"/>
    </location>
</feature>
<keyword evidence="1" id="KW-0479">Metal-binding</keyword>
<feature type="compositionally biased region" description="Basic and acidic residues" evidence="6">
    <location>
        <begin position="182"/>
        <end position="195"/>
    </location>
</feature>
<dbReference type="EMBL" id="JAOQAZ010000018">
    <property type="protein sequence ID" value="KAJ4256688.1"/>
    <property type="molecule type" value="Genomic_DNA"/>
</dbReference>